<dbReference type="PANTHER" id="PTHR30373">
    <property type="entry name" value="UPF0603 PROTEIN YGCG"/>
    <property type="match status" value="1"/>
</dbReference>
<name>A0A9D1CLD2_9FIRM</name>
<keyword evidence="2" id="KW-0812">Transmembrane</keyword>
<dbReference type="Pfam" id="PF04536">
    <property type="entry name" value="TPM_phosphatase"/>
    <property type="match status" value="1"/>
</dbReference>
<evidence type="ECO:0000256" key="3">
    <source>
        <dbReference type="SAM" id="SignalP"/>
    </source>
</evidence>
<feature type="compositionally biased region" description="Low complexity" evidence="1">
    <location>
        <begin position="249"/>
        <end position="262"/>
    </location>
</feature>
<sequence length="271" mass="30207">MKKRLFALLFTLFFCLSLGVPVLADQWEGFADLYYRVQDLGDLLTEEEEQKLCTRLDVLSQQHKLDIVVVTTHTLEGQSPRDYADDFYDYCSYGYGESRDGVLLLISMEDRDWYISTHGYGITAFTDAGIQYIGEQMGPDLSAGNYAEAFLTYCRLCDQFITQAREGNPFDTEDLPKEPLALFWIPISLIVGYVLAFLVVGSMRARLKTVRFQAAASSYLKTGSLNITESRDLFLYSTLSRTEKPKNNSSGGSSTHTSSSGSTHGGGGGKF</sequence>
<reference evidence="5" key="1">
    <citation type="submission" date="2020-10" db="EMBL/GenBank/DDBJ databases">
        <authorList>
            <person name="Gilroy R."/>
        </authorList>
    </citation>
    <scope>NUCLEOTIDE SEQUENCE</scope>
    <source>
        <strain evidence="5">13361</strain>
    </source>
</reference>
<keyword evidence="2" id="KW-1133">Transmembrane helix</keyword>
<feature type="chain" id="PRO_5038592550" evidence="3">
    <location>
        <begin position="25"/>
        <end position="271"/>
    </location>
</feature>
<evidence type="ECO:0000313" key="6">
    <source>
        <dbReference type="Proteomes" id="UP000886796"/>
    </source>
</evidence>
<proteinExistence type="predicted"/>
<keyword evidence="3" id="KW-0732">Signal</keyword>
<comment type="caution">
    <text evidence="5">The sequence shown here is derived from an EMBL/GenBank/DDBJ whole genome shotgun (WGS) entry which is preliminary data.</text>
</comment>
<dbReference type="AlphaFoldDB" id="A0A9D1CLD2"/>
<evidence type="ECO:0000256" key="2">
    <source>
        <dbReference type="SAM" id="Phobius"/>
    </source>
</evidence>
<gene>
    <name evidence="5" type="ORF">IAB74_01155</name>
</gene>
<evidence type="ECO:0000256" key="1">
    <source>
        <dbReference type="SAM" id="MobiDB-lite"/>
    </source>
</evidence>
<dbReference type="Gene3D" id="3.10.310.50">
    <property type="match status" value="1"/>
</dbReference>
<evidence type="ECO:0000259" key="4">
    <source>
        <dbReference type="Pfam" id="PF04536"/>
    </source>
</evidence>
<feature type="signal peptide" evidence="3">
    <location>
        <begin position="1"/>
        <end position="24"/>
    </location>
</feature>
<protein>
    <submittedName>
        <fullName evidence="5">TPM domain-containing protein</fullName>
    </submittedName>
</protein>
<dbReference type="InterPro" id="IPR007621">
    <property type="entry name" value="TPM_dom"/>
</dbReference>
<feature type="region of interest" description="Disordered" evidence="1">
    <location>
        <begin position="243"/>
        <end position="271"/>
    </location>
</feature>
<evidence type="ECO:0000313" key="5">
    <source>
        <dbReference type="EMBL" id="HIQ67102.1"/>
    </source>
</evidence>
<dbReference type="Proteomes" id="UP000886796">
    <property type="component" value="Unassembled WGS sequence"/>
</dbReference>
<organism evidence="5 6">
    <name type="scientific">Candidatus Faecousia excrementigallinarum</name>
    <dbReference type="NCBI Taxonomy" id="2840806"/>
    <lineage>
        <taxon>Bacteria</taxon>
        <taxon>Bacillati</taxon>
        <taxon>Bacillota</taxon>
        <taxon>Clostridia</taxon>
        <taxon>Eubacteriales</taxon>
        <taxon>Oscillospiraceae</taxon>
        <taxon>Faecousia</taxon>
    </lineage>
</organism>
<dbReference type="PANTHER" id="PTHR30373:SF2">
    <property type="entry name" value="UPF0603 PROTEIN YGCG"/>
    <property type="match status" value="1"/>
</dbReference>
<feature type="domain" description="TPM" evidence="4">
    <location>
        <begin position="37"/>
        <end position="154"/>
    </location>
</feature>
<accession>A0A9D1CLD2</accession>
<feature type="transmembrane region" description="Helical" evidence="2">
    <location>
        <begin position="181"/>
        <end position="201"/>
    </location>
</feature>
<keyword evidence="2" id="KW-0472">Membrane</keyword>
<reference evidence="5" key="2">
    <citation type="journal article" date="2021" name="PeerJ">
        <title>Extensive microbial diversity within the chicken gut microbiome revealed by metagenomics and culture.</title>
        <authorList>
            <person name="Gilroy R."/>
            <person name="Ravi A."/>
            <person name="Getino M."/>
            <person name="Pursley I."/>
            <person name="Horton D.L."/>
            <person name="Alikhan N.F."/>
            <person name="Baker D."/>
            <person name="Gharbi K."/>
            <person name="Hall N."/>
            <person name="Watson M."/>
            <person name="Adriaenssens E.M."/>
            <person name="Foster-Nyarko E."/>
            <person name="Jarju S."/>
            <person name="Secka A."/>
            <person name="Antonio M."/>
            <person name="Oren A."/>
            <person name="Chaudhuri R.R."/>
            <person name="La Ragione R."/>
            <person name="Hildebrand F."/>
            <person name="Pallen M.J."/>
        </authorList>
    </citation>
    <scope>NUCLEOTIDE SEQUENCE</scope>
    <source>
        <strain evidence="5">13361</strain>
    </source>
</reference>
<dbReference type="EMBL" id="DVFK01000017">
    <property type="protein sequence ID" value="HIQ67102.1"/>
    <property type="molecule type" value="Genomic_DNA"/>
</dbReference>